<dbReference type="InterPro" id="IPR005864">
    <property type="entry name" value="ATP_synth_F0_bsu_bac"/>
</dbReference>
<keyword evidence="9 13" id="KW-0472">Membrane</keyword>
<dbReference type="Proteomes" id="UP000053370">
    <property type="component" value="Unassembled WGS sequence"/>
</dbReference>
<feature type="coiled-coil region" evidence="16">
    <location>
        <begin position="80"/>
        <end position="123"/>
    </location>
</feature>
<evidence type="ECO:0000256" key="12">
    <source>
        <dbReference type="ARBA" id="ARBA00037847"/>
    </source>
</evidence>
<keyword evidence="2 13" id="KW-0813">Transport</keyword>
<evidence type="ECO:0000256" key="16">
    <source>
        <dbReference type="SAM" id="Coils"/>
    </source>
</evidence>
<protein>
    <recommendedName>
        <fullName evidence="13 14">Multifunctional fusion protein</fullName>
    </recommendedName>
    <domain>
        <recommendedName>
            <fullName evidence="13">ATP synthase subunit b</fullName>
        </recommendedName>
        <alternativeName>
            <fullName evidence="13">ATP synthase F(0) sector subunit b</fullName>
        </alternativeName>
        <alternativeName>
            <fullName evidence="13">ATPase subunit I</fullName>
        </alternativeName>
        <alternativeName>
            <fullName evidence="13">F-type ATPase subunit b</fullName>
            <shortName evidence="13">F-ATPase subunit b</shortName>
        </alternativeName>
    </domain>
    <domain>
        <recommendedName>
            <fullName evidence="14">ATP synthase subunit delta</fullName>
        </recommendedName>
        <alternativeName>
            <fullName evidence="14">ATP synthase F(1) sector subunit delta</fullName>
        </alternativeName>
        <alternativeName>
            <fullName evidence="14">F-type ATPase subunit delta</fullName>
            <shortName evidence="14">F-ATPase subunit delta</shortName>
        </alternativeName>
    </domain>
</protein>
<dbReference type="GO" id="GO:0046933">
    <property type="term" value="F:proton-transporting ATP synthase activity, rotational mechanism"/>
    <property type="evidence" value="ECO:0007669"/>
    <property type="project" value="UniProtKB-UniRule"/>
</dbReference>
<keyword evidence="16" id="KW-0175">Coiled coil</keyword>
<dbReference type="InterPro" id="IPR050059">
    <property type="entry name" value="ATP_synthase_B_chain"/>
</dbReference>
<keyword evidence="10 13" id="KW-0066">ATP synthesis</keyword>
<keyword evidence="4 13" id="KW-0138">CF(0)</keyword>
<evidence type="ECO:0000313" key="17">
    <source>
        <dbReference type="EMBL" id="GAP39814.1"/>
    </source>
</evidence>
<dbReference type="Pfam" id="PF00213">
    <property type="entry name" value="OSCP"/>
    <property type="match status" value="1"/>
</dbReference>
<evidence type="ECO:0000256" key="2">
    <source>
        <dbReference type="ARBA" id="ARBA00022448"/>
    </source>
</evidence>
<dbReference type="CDD" id="cd06503">
    <property type="entry name" value="ATP-synt_Fo_b"/>
    <property type="match status" value="1"/>
</dbReference>
<comment type="function">
    <text evidence="13">Component of the F(0) channel, it forms part of the peripheral stalk, linking F(1) to F(0).</text>
</comment>
<dbReference type="Pfam" id="PF00430">
    <property type="entry name" value="ATP-synt_B"/>
    <property type="match status" value="1"/>
</dbReference>
<comment type="subunit">
    <text evidence="13">F-type ATPases have 2 components, F(1) - the catalytic core - and F(0) - the membrane proton channel. F(1) has five subunits: alpha(3), beta(3), gamma(1), delta(1), epsilon(1). F(0) has three main subunits: a(1), b(2) and c(10-14). The alpha and beta chains form an alternating ring which encloses part of the gamma chain. F(1) is attached to F(0) by a central stalk formed by the gamma and epsilon chains, while a peripheral stalk is formed by the delta and b chains.</text>
</comment>
<organism evidence="17">
    <name type="scientific">Flexilinea flocculi</name>
    <dbReference type="NCBI Taxonomy" id="1678840"/>
    <lineage>
        <taxon>Bacteria</taxon>
        <taxon>Bacillati</taxon>
        <taxon>Chloroflexota</taxon>
        <taxon>Anaerolineae</taxon>
        <taxon>Anaerolineales</taxon>
        <taxon>Anaerolineaceae</taxon>
        <taxon>Flexilinea</taxon>
    </lineage>
</organism>
<keyword evidence="5 13" id="KW-0812">Transmembrane</keyword>
<keyword evidence="14" id="KW-0139">CF(1)</keyword>
<dbReference type="STRING" id="1678840.ATC1_12350"/>
<dbReference type="AlphaFoldDB" id="A0A0K8PBC4"/>
<dbReference type="OrthoDB" id="9802471at2"/>
<dbReference type="GO" id="GO:0045259">
    <property type="term" value="C:proton-transporting ATP synthase complex"/>
    <property type="evidence" value="ECO:0007669"/>
    <property type="project" value="UniProtKB-KW"/>
</dbReference>
<dbReference type="RefSeq" id="WP_062278556.1">
    <property type="nucleotide sequence ID" value="NZ_DF968180.1"/>
</dbReference>
<evidence type="ECO:0000256" key="10">
    <source>
        <dbReference type="ARBA" id="ARBA00023310"/>
    </source>
</evidence>
<accession>A0A0K8PBC4</accession>
<evidence type="ECO:0000313" key="18">
    <source>
        <dbReference type="Proteomes" id="UP000053370"/>
    </source>
</evidence>
<evidence type="ECO:0000256" key="13">
    <source>
        <dbReference type="HAMAP-Rule" id="MF_01398"/>
    </source>
</evidence>
<dbReference type="HAMAP" id="MF_01416">
    <property type="entry name" value="ATP_synth_delta_bact"/>
    <property type="match status" value="1"/>
</dbReference>
<dbReference type="NCBIfam" id="TIGR01144">
    <property type="entry name" value="ATP_synt_b"/>
    <property type="match status" value="1"/>
</dbReference>
<reference evidence="17" key="1">
    <citation type="journal article" date="2015" name="Genome Announc.">
        <title>Draft Genome Sequence of Anaerolineae Strain TC1, a Novel Isolate from a Methanogenic Wastewater Treatment System.</title>
        <authorList>
            <person name="Matsuura N."/>
            <person name="Tourlousse D.M."/>
            <person name="Sun L."/>
            <person name="Toyonaga M."/>
            <person name="Kuroda K."/>
            <person name="Ohashi A."/>
            <person name="Cruz R."/>
            <person name="Yamaguchi T."/>
            <person name="Sekiguchi Y."/>
        </authorList>
    </citation>
    <scope>NUCLEOTIDE SEQUENCE [LARGE SCALE GENOMIC DNA]</scope>
    <source>
        <strain evidence="17">TC1</strain>
    </source>
</reference>
<keyword evidence="6 13" id="KW-0375">Hydrogen ion transport</keyword>
<evidence type="ECO:0000256" key="14">
    <source>
        <dbReference type="HAMAP-Rule" id="MF_01416"/>
    </source>
</evidence>
<evidence type="ECO:0000256" key="4">
    <source>
        <dbReference type="ARBA" id="ARBA00022547"/>
    </source>
</evidence>
<evidence type="ECO:0000256" key="11">
    <source>
        <dbReference type="ARBA" id="ARBA00025198"/>
    </source>
</evidence>
<dbReference type="InterPro" id="IPR000711">
    <property type="entry name" value="ATPase_OSCP/dsu"/>
</dbReference>
<comment type="similarity">
    <text evidence="1 13 15">Belongs to the ATPase B chain family.</text>
</comment>
<dbReference type="InterPro" id="IPR002146">
    <property type="entry name" value="ATP_synth_b/b'su_bac/chlpt"/>
</dbReference>
<evidence type="ECO:0000256" key="6">
    <source>
        <dbReference type="ARBA" id="ARBA00022781"/>
    </source>
</evidence>
<keyword evidence="7 13" id="KW-1133">Transmembrane helix</keyword>
<evidence type="ECO:0000256" key="15">
    <source>
        <dbReference type="RuleBase" id="RU003848"/>
    </source>
</evidence>
<evidence type="ECO:0000256" key="8">
    <source>
        <dbReference type="ARBA" id="ARBA00023065"/>
    </source>
</evidence>
<dbReference type="PANTHER" id="PTHR33445:SF1">
    <property type="entry name" value="ATP SYNTHASE SUBUNIT B"/>
    <property type="match status" value="1"/>
</dbReference>
<evidence type="ECO:0000256" key="1">
    <source>
        <dbReference type="ARBA" id="ARBA00005513"/>
    </source>
</evidence>
<feature type="transmembrane region" description="Helical" evidence="13">
    <location>
        <begin position="12"/>
        <end position="30"/>
    </location>
</feature>
<comment type="subcellular location">
    <subcellularLocation>
        <location evidence="14">Cell membrane</location>
        <topology evidence="14">Peripheral membrane protein</topology>
    </subcellularLocation>
    <subcellularLocation>
        <location evidence="13">Cell membrane</location>
        <topology evidence="13">Single-pass membrane protein</topology>
    </subcellularLocation>
    <subcellularLocation>
        <location evidence="12">Endomembrane system</location>
        <topology evidence="12">Single-pass membrane protein</topology>
    </subcellularLocation>
</comment>
<dbReference type="HAMAP" id="MF_01398">
    <property type="entry name" value="ATP_synth_b_bprime"/>
    <property type="match status" value="1"/>
</dbReference>
<evidence type="ECO:0000256" key="3">
    <source>
        <dbReference type="ARBA" id="ARBA00022475"/>
    </source>
</evidence>
<proteinExistence type="inferred from homology"/>
<comment type="similarity">
    <text evidence="14">Belongs to the ATPase delta chain family.</text>
</comment>
<dbReference type="EMBL" id="DF968180">
    <property type="protein sequence ID" value="GAP39814.1"/>
    <property type="molecule type" value="Genomic_DNA"/>
</dbReference>
<dbReference type="PANTHER" id="PTHR33445">
    <property type="entry name" value="ATP SYNTHASE SUBUNIT B', CHLOROPLASTIC"/>
    <property type="match status" value="1"/>
</dbReference>
<comment type="function">
    <text evidence="14">This protein is part of the stalk that links CF(0) to CF(1). It either transmits conformational changes from CF(0) to CF(1) or is implicated in proton conduction.</text>
</comment>
<dbReference type="GO" id="GO:0046961">
    <property type="term" value="F:proton-transporting ATPase activity, rotational mechanism"/>
    <property type="evidence" value="ECO:0007669"/>
    <property type="project" value="TreeGrafter"/>
</dbReference>
<evidence type="ECO:0000256" key="5">
    <source>
        <dbReference type="ARBA" id="ARBA00022692"/>
    </source>
</evidence>
<name>A0A0K8PBC4_9CHLR</name>
<sequence length="248" mass="27377">MEALGINAGNLFVNIICFGIAFLLLARFVVGPIQKMMDSRNQIIEKGLEDAKIASEAKKSAQAEAAQIIKDAQDKHDALLKEAHDEVAQLKMDYREAVDRDAAKDLDAAREEILKERDKVLRNLRTQIIEISLNSAKKLVNESLLIDESKQHIILNELLTGISDGKIVNISAFPNNQKNIEVTTAVPLTEEEQKLVNDQLSKKLSPGKAITFLVEPKIIGGMIIRSNDQLIDASVTGKSQLLKEALSK</sequence>
<evidence type="ECO:0000256" key="9">
    <source>
        <dbReference type="ARBA" id="ARBA00023136"/>
    </source>
</evidence>
<keyword evidence="18" id="KW-1185">Reference proteome</keyword>
<keyword evidence="3 13" id="KW-1003">Cell membrane</keyword>
<dbReference type="GO" id="GO:0012505">
    <property type="term" value="C:endomembrane system"/>
    <property type="evidence" value="ECO:0007669"/>
    <property type="project" value="UniProtKB-SubCell"/>
</dbReference>
<dbReference type="GO" id="GO:0005886">
    <property type="term" value="C:plasma membrane"/>
    <property type="evidence" value="ECO:0007669"/>
    <property type="project" value="UniProtKB-SubCell"/>
</dbReference>
<gene>
    <name evidence="14" type="primary">atpH</name>
    <name evidence="13" type="synonym">atpF</name>
    <name evidence="17" type="ORF">ATC1_12350</name>
</gene>
<evidence type="ECO:0000256" key="7">
    <source>
        <dbReference type="ARBA" id="ARBA00022989"/>
    </source>
</evidence>
<comment type="function">
    <text evidence="11 13">F(1)F(0) ATP synthase produces ATP from ADP in the presence of a proton or sodium gradient. F-type ATPases consist of two structural domains, F(1) containing the extramembraneous catalytic core and F(0) containing the membrane proton channel, linked together by a central stalk and a peripheral stalk. During catalysis, ATP synthesis in the catalytic domain of F(1) is coupled via a rotary mechanism of the central stalk subunits to proton translocation.</text>
</comment>
<keyword evidence="8 13" id="KW-0406">Ion transport</keyword>